<sequence>MLLYTFQVQKRKHPETAVKLMRAASATPANPDPGSGISGSEDSSASSSGTAMPPTNWDEEGSTDEEPTASLPFLTREYCLSLPPHAKVMKGRQSCK</sequence>
<protein>
    <submittedName>
        <fullName evidence="2">Uncharacterized protein</fullName>
    </submittedName>
</protein>
<keyword evidence="3" id="KW-1185">Reference proteome</keyword>
<dbReference type="AlphaFoldDB" id="A0A9D4LBJ3"/>
<reference evidence="2" key="2">
    <citation type="submission" date="2020-11" db="EMBL/GenBank/DDBJ databases">
        <authorList>
            <person name="McCartney M.A."/>
            <person name="Auch B."/>
            <person name="Kono T."/>
            <person name="Mallez S."/>
            <person name="Becker A."/>
            <person name="Gohl D.M."/>
            <person name="Silverstein K.A.T."/>
            <person name="Koren S."/>
            <person name="Bechman K.B."/>
            <person name="Herman A."/>
            <person name="Abrahante J.E."/>
            <person name="Garbe J."/>
        </authorList>
    </citation>
    <scope>NUCLEOTIDE SEQUENCE</scope>
    <source>
        <strain evidence="2">Duluth1</strain>
        <tissue evidence="2">Whole animal</tissue>
    </source>
</reference>
<organism evidence="2 3">
    <name type="scientific">Dreissena polymorpha</name>
    <name type="common">Zebra mussel</name>
    <name type="synonym">Mytilus polymorpha</name>
    <dbReference type="NCBI Taxonomy" id="45954"/>
    <lineage>
        <taxon>Eukaryota</taxon>
        <taxon>Metazoa</taxon>
        <taxon>Spiralia</taxon>
        <taxon>Lophotrochozoa</taxon>
        <taxon>Mollusca</taxon>
        <taxon>Bivalvia</taxon>
        <taxon>Autobranchia</taxon>
        <taxon>Heteroconchia</taxon>
        <taxon>Euheterodonta</taxon>
        <taxon>Imparidentia</taxon>
        <taxon>Neoheterodontei</taxon>
        <taxon>Myida</taxon>
        <taxon>Dreissenoidea</taxon>
        <taxon>Dreissenidae</taxon>
        <taxon>Dreissena</taxon>
    </lineage>
</organism>
<proteinExistence type="predicted"/>
<evidence type="ECO:0000313" key="2">
    <source>
        <dbReference type="EMBL" id="KAH3855458.1"/>
    </source>
</evidence>
<feature type="compositionally biased region" description="Acidic residues" evidence="1">
    <location>
        <begin position="57"/>
        <end position="67"/>
    </location>
</feature>
<accession>A0A9D4LBJ3</accession>
<feature type="compositionally biased region" description="Low complexity" evidence="1">
    <location>
        <begin position="34"/>
        <end position="49"/>
    </location>
</feature>
<gene>
    <name evidence="2" type="ORF">DPMN_098025</name>
</gene>
<reference evidence="2" key="1">
    <citation type="journal article" date="2019" name="bioRxiv">
        <title>The Genome of the Zebra Mussel, Dreissena polymorpha: A Resource for Invasive Species Research.</title>
        <authorList>
            <person name="McCartney M.A."/>
            <person name="Auch B."/>
            <person name="Kono T."/>
            <person name="Mallez S."/>
            <person name="Zhang Y."/>
            <person name="Obille A."/>
            <person name="Becker A."/>
            <person name="Abrahante J.E."/>
            <person name="Garbe J."/>
            <person name="Badalamenti J.P."/>
            <person name="Herman A."/>
            <person name="Mangelson H."/>
            <person name="Liachko I."/>
            <person name="Sullivan S."/>
            <person name="Sone E.D."/>
            <person name="Koren S."/>
            <person name="Silverstein K.A.T."/>
            <person name="Beckman K.B."/>
            <person name="Gohl D.M."/>
        </authorList>
    </citation>
    <scope>NUCLEOTIDE SEQUENCE</scope>
    <source>
        <strain evidence="2">Duluth1</strain>
        <tissue evidence="2">Whole animal</tissue>
    </source>
</reference>
<name>A0A9D4LBJ3_DREPO</name>
<dbReference type="EMBL" id="JAIWYP010000003">
    <property type="protein sequence ID" value="KAH3855458.1"/>
    <property type="molecule type" value="Genomic_DNA"/>
</dbReference>
<feature type="region of interest" description="Disordered" evidence="1">
    <location>
        <begin position="20"/>
        <end position="70"/>
    </location>
</feature>
<comment type="caution">
    <text evidence="2">The sequence shown here is derived from an EMBL/GenBank/DDBJ whole genome shotgun (WGS) entry which is preliminary data.</text>
</comment>
<evidence type="ECO:0000313" key="3">
    <source>
        <dbReference type="Proteomes" id="UP000828390"/>
    </source>
</evidence>
<evidence type="ECO:0000256" key="1">
    <source>
        <dbReference type="SAM" id="MobiDB-lite"/>
    </source>
</evidence>
<dbReference type="Proteomes" id="UP000828390">
    <property type="component" value="Unassembled WGS sequence"/>
</dbReference>